<dbReference type="EnsemblPlants" id="LPERR11G18720.1">
    <property type="protein sequence ID" value="LPERR11G18720.1"/>
    <property type="gene ID" value="LPERR11G18720"/>
</dbReference>
<dbReference type="PANTHER" id="PTHR46146">
    <property type="entry name" value="SERINE/THREONINE-PROTEIN KINASE-LIKE PROTEIN CCR4"/>
    <property type="match status" value="1"/>
</dbReference>
<evidence type="ECO:0000256" key="9">
    <source>
        <dbReference type="ARBA" id="ARBA00022989"/>
    </source>
</evidence>
<dbReference type="Gene3D" id="3.30.200.20">
    <property type="entry name" value="Phosphorylase Kinase, domain 1"/>
    <property type="match status" value="2"/>
</dbReference>
<keyword evidence="5" id="KW-0812">Transmembrane</keyword>
<dbReference type="InterPro" id="IPR059179">
    <property type="entry name" value="MLKL-like_MCAfunc"/>
</dbReference>
<evidence type="ECO:0000313" key="14">
    <source>
        <dbReference type="EnsemblPlants" id="LPERR11G18720.1"/>
    </source>
</evidence>
<dbReference type="PROSITE" id="PS00108">
    <property type="entry name" value="PROTEIN_KINASE_ST"/>
    <property type="match status" value="2"/>
</dbReference>
<evidence type="ECO:0000256" key="2">
    <source>
        <dbReference type="ARBA" id="ARBA00008536"/>
    </source>
</evidence>
<dbReference type="SMART" id="SM00220">
    <property type="entry name" value="S_TKc"/>
    <property type="match status" value="2"/>
</dbReference>
<sequence length="1099" mass="123874">MALWGGLGHAATVAQLVGVDVGGLVSMIIQSAVTARQNKEECQLLARRVLLISQLLSQLQEAEVVQWRMAGLDDALRESHELVVSCQDRRMAYRLVMAGRQADKFREVQRRIDSCLLIFPIVSHIDITRRFDGNYNVPIPSGGTTMPSTSAGHGSQFQTAWKVPYAHGIQEFTFKKLAAATKNFAPDTMINEGSFGMVHKGCFSGGKVMAIKRRSKYSMFGEEEFQAEVTILSSIRHKHIVRLLGWCMVEEEKLLLPFMERKEMERILIYEYMENGSLFDHLHSPKWSSSPVRASWKMRIKTLLGVSQAIEYLHVYALPPVIHRDIKASNIMFDSTWAPRLIDFGLSLTWDETECSGICVKATTGYADPEYMTTGNLKPASDVYSFGVLMLEVLIGREPFFYWEDGEENNSTPYCREYLVDFALSLIEAGEVQKLLDKRQATEPTLRELEAVNLVAQTAARCLQLEGKERPAISEVAANLQAALELVERIFKAQAGELNPRDFTEVNRECRVFKLPTSRQLNEDIFYFPERHPPPSPLSIHLLARSKNKIQVNSGLAMALWGGLGQAATVAQLVGADVGSLISIIMQAAVTARQNKKECEQLARRVFMIAELLPHLQDPEVMCRPEIRRPLVGLDDTLREAHELVMSCQEKSVVHRLVMAGRQAEKFREVQSRIDSYLLVFPFISHIDITRRLDRIYKVLLPNDVTPPSQVESSPTHELEFAENLAEEVAAAHGEDGEKFTMAEIEAATNNFAQLIGRGGVSNVYMGRLPDGLEVAIKIFTDCDSSNEEFVAERTILTQIRHKHIIRLIGCCLERQRYKKEMKRSRWFWKKKIMDVVEPVLEPPILVFEHMINSSLDKHIHGSLSSSSPVMTSWSMRMEILLGVSRAIEYLHTHTERPVIHRDIKLSNILLDKAWVPRLSDFGLAFAWDEMECSDLPLSGTPGYCDPEYFATNIAKPAIDLFSFGVVMLEVLTGMKPIFRRKEEEDDDEEEDEDEISVFHLEEGGIPTSLASFAVPLIEAGKLWKLLDRRPTAEPTQRQLQAADLVAHTAARCVHFEGKERPVISEVVASLQEALELVRGDGGLEAKSKSMVRVLLSVK</sequence>
<feature type="domain" description="Protein kinase" evidence="13">
    <location>
        <begin position="184"/>
        <end position="484"/>
    </location>
</feature>
<feature type="domain" description="Protein kinase" evidence="13">
    <location>
        <begin position="750"/>
        <end position="1075"/>
    </location>
</feature>
<dbReference type="InterPro" id="IPR000719">
    <property type="entry name" value="Prot_kinase_dom"/>
</dbReference>
<dbReference type="Proteomes" id="UP000032180">
    <property type="component" value="Chromosome 11"/>
</dbReference>
<evidence type="ECO:0000256" key="10">
    <source>
        <dbReference type="ARBA" id="ARBA00023136"/>
    </source>
</evidence>
<name>A0A0D9XV39_9ORYZ</name>
<evidence type="ECO:0000256" key="3">
    <source>
        <dbReference type="ARBA" id="ARBA00010217"/>
    </source>
</evidence>
<accession>A0A0D9XV39</accession>
<dbReference type="eggNOG" id="KOG1187">
    <property type="taxonomic scope" value="Eukaryota"/>
</dbReference>
<keyword evidence="6" id="KW-0732">Signal</keyword>
<dbReference type="Gramene" id="LPERR11G18720.1">
    <property type="protein sequence ID" value="LPERR11G18720.1"/>
    <property type="gene ID" value="LPERR11G18720"/>
</dbReference>
<keyword evidence="15" id="KW-1185">Reference proteome</keyword>
<dbReference type="Pfam" id="PF19584">
    <property type="entry name" value="MCAfunc"/>
    <property type="match status" value="2"/>
</dbReference>
<evidence type="ECO:0000256" key="11">
    <source>
        <dbReference type="ARBA" id="ARBA00023170"/>
    </source>
</evidence>
<protein>
    <recommendedName>
        <fullName evidence="13">Protein kinase domain-containing protein</fullName>
    </recommendedName>
</protein>
<comment type="subcellular location">
    <subcellularLocation>
        <location evidence="1">Cell membrane</location>
        <topology evidence="1">Single-pass type I membrane protein</topology>
    </subcellularLocation>
</comment>
<dbReference type="AlphaFoldDB" id="A0A0D9XV39"/>
<evidence type="ECO:0000256" key="5">
    <source>
        <dbReference type="ARBA" id="ARBA00022692"/>
    </source>
</evidence>
<dbReference type="GO" id="GO:0005524">
    <property type="term" value="F:ATP binding"/>
    <property type="evidence" value="ECO:0007669"/>
    <property type="project" value="UniProtKB-KW"/>
</dbReference>
<dbReference type="FunFam" id="1.10.510.10:FF:000240">
    <property type="entry name" value="Lectin-domain containing receptor kinase A4.3"/>
    <property type="match status" value="1"/>
</dbReference>
<dbReference type="PROSITE" id="PS50011">
    <property type="entry name" value="PROTEIN_KINASE_DOM"/>
    <property type="match status" value="2"/>
</dbReference>
<dbReference type="Gene3D" id="1.20.930.20">
    <property type="entry name" value="Adaptor protein Cbl, N-terminal domain"/>
    <property type="match status" value="2"/>
</dbReference>
<dbReference type="PANTHER" id="PTHR46146:SF7">
    <property type="entry name" value="OS11G0664000 PROTEIN"/>
    <property type="match status" value="1"/>
</dbReference>
<dbReference type="STRING" id="77586.A0A0D9XV39"/>
<dbReference type="InterPro" id="IPR045766">
    <property type="entry name" value="MCAfunc"/>
</dbReference>
<evidence type="ECO:0000256" key="4">
    <source>
        <dbReference type="ARBA" id="ARBA00022475"/>
    </source>
</evidence>
<dbReference type="SUPFAM" id="SSF56112">
    <property type="entry name" value="Protein kinase-like (PK-like)"/>
    <property type="match status" value="2"/>
</dbReference>
<dbReference type="Gene3D" id="1.10.510.10">
    <property type="entry name" value="Transferase(Phosphotransferase) domain 1"/>
    <property type="match status" value="2"/>
</dbReference>
<organism evidence="14 15">
    <name type="scientific">Leersia perrieri</name>
    <dbReference type="NCBI Taxonomy" id="77586"/>
    <lineage>
        <taxon>Eukaryota</taxon>
        <taxon>Viridiplantae</taxon>
        <taxon>Streptophyta</taxon>
        <taxon>Embryophyta</taxon>
        <taxon>Tracheophyta</taxon>
        <taxon>Spermatophyta</taxon>
        <taxon>Magnoliopsida</taxon>
        <taxon>Liliopsida</taxon>
        <taxon>Poales</taxon>
        <taxon>Poaceae</taxon>
        <taxon>BOP clade</taxon>
        <taxon>Oryzoideae</taxon>
        <taxon>Oryzeae</taxon>
        <taxon>Oryzinae</taxon>
        <taxon>Leersia</taxon>
    </lineage>
</organism>
<dbReference type="InterPro" id="IPR008271">
    <property type="entry name" value="Ser/Thr_kinase_AS"/>
</dbReference>
<dbReference type="GO" id="GO:0005886">
    <property type="term" value="C:plasma membrane"/>
    <property type="evidence" value="ECO:0007669"/>
    <property type="project" value="UniProtKB-SubCell"/>
</dbReference>
<reference evidence="15" key="2">
    <citation type="submission" date="2013-12" db="EMBL/GenBank/DDBJ databases">
        <authorList>
            <person name="Yu Y."/>
            <person name="Lee S."/>
            <person name="de Baynast K."/>
            <person name="Wissotski M."/>
            <person name="Liu L."/>
            <person name="Talag J."/>
            <person name="Goicoechea J."/>
            <person name="Angelova A."/>
            <person name="Jetty R."/>
            <person name="Kudrna D."/>
            <person name="Golser W."/>
            <person name="Rivera L."/>
            <person name="Zhang J."/>
            <person name="Wing R."/>
        </authorList>
    </citation>
    <scope>NUCLEOTIDE SEQUENCE</scope>
</reference>
<keyword evidence="10" id="KW-0472">Membrane</keyword>
<keyword evidence="11" id="KW-0675">Receptor</keyword>
<keyword evidence="9" id="KW-1133">Transmembrane helix</keyword>
<evidence type="ECO:0000256" key="7">
    <source>
        <dbReference type="ARBA" id="ARBA00022741"/>
    </source>
</evidence>
<evidence type="ECO:0000313" key="15">
    <source>
        <dbReference type="Proteomes" id="UP000032180"/>
    </source>
</evidence>
<evidence type="ECO:0000256" key="12">
    <source>
        <dbReference type="ARBA" id="ARBA00023180"/>
    </source>
</evidence>
<dbReference type="GO" id="GO:0007166">
    <property type="term" value="P:cell surface receptor signaling pathway"/>
    <property type="evidence" value="ECO:0007669"/>
    <property type="project" value="InterPro"/>
</dbReference>
<proteinExistence type="inferred from homology"/>
<dbReference type="CDD" id="cd21037">
    <property type="entry name" value="MLKL_NTD"/>
    <property type="match status" value="2"/>
</dbReference>
<dbReference type="GO" id="GO:0004672">
    <property type="term" value="F:protein kinase activity"/>
    <property type="evidence" value="ECO:0007669"/>
    <property type="project" value="InterPro"/>
</dbReference>
<reference evidence="14" key="3">
    <citation type="submission" date="2015-04" db="UniProtKB">
        <authorList>
            <consortium name="EnsemblPlants"/>
        </authorList>
    </citation>
    <scope>IDENTIFICATION</scope>
</reference>
<evidence type="ECO:0000256" key="1">
    <source>
        <dbReference type="ARBA" id="ARBA00004251"/>
    </source>
</evidence>
<reference evidence="14 15" key="1">
    <citation type="submission" date="2012-08" db="EMBL/GenBank/DDBJ databases">
        <title>Oryza genome evolution.</title>
        <authorList>
            <person name="Wing R.A."/>
        </authorList>
    </citation>
    <scope>NUCLEOTIDE SEQUENCE</scope>
</reference>
<dbReference type="InterPro" id="IPR036537">
    <property type="entry name" value="Adaptor_Cbl_N_dom_sf"/>
</dbReference>
<evidence type="ECO:0000259" key="13">
    <source>
        <dbReference type="PROSITE" id="PS50011"/>
    </source>
</evidence>
<dbReference type="InterPro" id="IPR011009">
    <property type="entry name" value="Kinase-like_dom_sf"/>
</dbReference>
<keyword evidence="12" id="KW-0325">Glycoprotein</keyword>
<evidence type="ECO:0000256" key="6">
    <source>
        <dbReference type="ARBA" id="ARBA00022729"/>
    </source>
</evidence>
<evidence type="ECO:0000256" key="8">
    <source>
        <dbReference type="ARBA" id="ARBA00022840"/>
    </source>
</evidence>
<keyword evidence="7" id="KW-0547">Nucleotide-binding</keyword>
<dbReference type="GO" id="GO:0002229">
    <property type="term" value="P:defense response to oomycetes"/>
    <property type="evidence" value="ECO:0007669"/>
    <property type="project" value="UniProtKB-ARBA"/>
</dbReference>
<comment type="similarity">
    <text evidence="3">In the C-terminal section; belongs to the protein kinase superfamily. Ser/Thr protein kinase family.</text>
</comment>
<keyword evidence="4" id="KW-1003">Cell membrane</keyword>
<dbReference type="Pfam" id="PF00069">
    <property type="entry name" value="Pkinase"/>
    <property type="match status" value="2"/>
</dbReference>
<comment type="similarity">
    <text evidence="2">In the N-terminal section; belongs to the leguminous lectin family.</text>
</comment>
<keyword evidence="8" id="KW-0067">ATP-binding</keyword>